<dbReference type="GO" id="GO:0046872">
    <property type="term" value="F:metal ion binding"/>
    <property type="evidence" value="ECO:0007669"/>
    <property type="project" value="UniProtKB-KW"/>
</dbReference>
<name>A0A9D5JTS4_9BACT</name>
<gene>
    <name evidence="4" type="ORF">GF339_05205</name>
</gene>
<dbReference type="Pfam" id="PF02607">
    <property type="entry name" value="B12-binding_2"/>
    <property type="match status" value="1"/>
</dbReference>
<dbReference type="EMBL" id="WJJP01000165">
    <property type="protein sequence ID" value="MBD3323959.1"/>
    <property type="molecule type" value="Genomic_DNA"/>
</dbReference>
<dbReference type="PANTHER" id="PTHR45833:SF1">
    <property type="entry name" value="METHIONINE SYNTHASE"/>
    <property type="match status" value="1"/>
</dbReference>
<dbReference type="AlphaFoldDB" id="A0A9D5JTS4"/>
<dbReference type="PANTHER" id="PTHR45833">
    <property type="entry name" value="METHIONINE SYNTHASE"/>
    <property type="match status" value="1"/>
</dbReference>
<dbReference type="Gene3D" id="1.10.1240.10">
    <property type="entry name" value="Methionine synthase domain"/>
    <property type="match status" value="1"/>
</dbReference>
<keyword evidence="1" id="KW-0479">Metal-binding</keyword>
<proteinExistence type="predicted"/>
<sequence length="68" mass="7520">MANFEEMANMVIAGEEEKIVDATQKAVDEGIDPIEIIDKGLMSGMNVVGERFKRAEMFIPEVLMSAKT</sequence>
<evidence type="ECO:0000313" key="4">
    <source>
        <dbReference type="EMBL" id="MBD3323959.1"/>
    </source>
</evidence>
<dbReference type="SUPFAM" id="SSF47644">
    <property type="entry name" value="Methionine synthase domain"/>
    <property type="match status" value="1"/>
</dbReference>
<evidence type="ECO:0000313" key="5">
    <source>
        <dbReference type="Proteomes" id="UP000649604"/>
    </source>
</evidence>
<dbReference type="GO" id="GO:0050667">
    <property type="term" value="P:homocysteine metabolic process"/>
    <property type="evidence" value="ECO:0007669"/>
    <property type="project" value="TreeGrafter"/>
</dbReference>
<dbReference type="GO" id="GO:0008705">
    <property type="term" value="F:methionine synthase activity"/>
    <property type="evidence" value="ECO:0007669"/>
    <property type="project" value="TreeGrafter"/>
</dbReference>
<organism evidence="4 5">
    <name type="scientific">candidate division KSB3 bacterium</name>
    <dbReference type="NCBI Taxonomy" id="2044937"/>
    <lineage>
        <taxon>Bacteria</taxon>
        <taxon>candidate division KSB3</taxon>
    </lineage>
</organism>
<dbReference type="GO" id="GO:0005829">
    <property type="term" value="C:cytosol"/>
    <property type="evidence" value="ECO:0007669"/>
    <property type="project" value="TreeGrafter"/>
</dbReference>
<dbReference type="InterPro" id="IPR050554">
    <property type="entry name" value="Met_Synthase/Corrinoid"/>
</dbReference>
<dbReference type="GO" id="GO:0046653">
    <property type="term" value="P:tetrahydrofolate metabolic process"/>
    <property type="evidence" value="ECO:0007669"/>
    <property type="project" value="TreeGrafter"/>
</dbReference>
<evidence type="ECO:0000256" key="2">
    <source>
        <dbReference type="ARBA" id="ARBA00023285"/>
    </source>
</evidence>
<feature type="non-terminal residue" evidence="4">
    <location>
        <position position="68"/>
    </location>
</feature>
<feature type="domain" description="B12-binding N-terminal" evidence="3">
    <location>
        <begin position="1"/>
        <end position="68"/>
    </location>
</feature>
<dbReference type="InterPro" id="IPR036594">
    <property type="entry name" value="Meth_synthase_dom"/>
</dbReference>
<accession>A0A9D5JTS4</accession>
<comment type="caution">
    <text evidence="4">The sequence shown here is derived from an EMBL/GenBank/DDBJ whole genome shotgun (WGS) entry which is preliminary data.</text>
</comment>
<dbReference type="PROSITE" id="PS51337">
    <property type="entry name" value="B12_BINDING_NTER"/>
    <property type="match status" value="1"/>
</dbReference>
<evidence type="ECO:0000256" key="1">
    <source>
        <dbReference type="ARBA" id="ARBA00022723"/>
    </source>
</evidence>
<keyword evidence="2" id="KW-0170">Cobalt</keyword>
<dbReference type="Proteomes" id="UP000649604">
    <property type="component" value="Unassembled WGS sequence"/>
</dbReference>
<dbReference type="SMART" id="SM01018">
    <property type="entry name" value="B12-binding_2"/>
    <property type="match status" value="1"/>
</dbReference>
<reference evidence="4" key="1">
    <citation type="submission" date="2019-11" db="EMBL/GenBank/DDBJ databases">
        <title>Microbial mats filling the niche in hypersaline microbial mats.</title>
        <authorList>
            <person name="Wong H.L."/>
            <person name="Macleod F.I."/>
            <person name="White R.A. III"/>
            <person name="Burns B.P."/>
        </authorList>
    </citation>
    <scope>NUCLEOTIDE SEQUENCE</scope>
    <source>
        <strain evidence="4">Rbin_158</strain>
    </source>
</reference>
<evidence type="ECO:0000259" key="3">
    <source>
        <dbReference type="PROSITE" id="PS51337"/>
    </source>
</evidence>
<dbReference type="InterPro" id="IPR003759">
    <property type="entry name" value="Cbl-bd_cap"/>
</dbReference>
<protein>
    <submittedName>
        <fullName evidence="4">Cobalamin-binding protein</fullName>
    </submittedName>
</protein>